<dbReference type="Proteomes" id="UP000054363">
    <property type="component" value="Unassembled WGS sequence"/>
</dbReference>
<evidence type="ECO:0000256" key="5">
    <source>
        <dbReference type="ARBA" id="ARBA00022692"/>
    </source>
</evidence>
<proteinExistence type="inferred from homology"/>
<feature type="transmembrane region" description="Helical" evidence="8">
    <location>
        <begin position="35"/>
        <end position="60"/>
    </location>
</feature>
<feature type="transmembrane region" description="Helical" evidence="8">
    <location>
        <begin position="129"/>
        <end position="152"/>
    </location>
</feature>
<keyword evidence="10" id="KW-1185">Reference proteome</keyword>
<feature type="transmembrane region" description="Helical" evidence="8">
    <location>
        <begin position="72"/>
        <end position="92"/>
    </location>
</feature>
<evidence type="ECO:0000256" key="7">
    <source>
        <dbReference type="ARBA" id="ARBA00023136"/>
    </source>
</evidence>
<accession>A0A094IVN2</accession>
<dbReference type="PANTHER" id="PTHR30269:SF37">
    <property type="entry name" value="MEMBRANE TRANSPORTER PROTEIN"/>
    <property type="match status" value="1"/>
</dbReference>
<dbReference type="InterPro" id="IPR002781">
    <property type="entry name" value="TM_pro_TauE-like"/>
</dbReference>
<evidence type="ECO:0000256" key="6">
    <source>
        <dbReference type="ARBA" id="ARBA00022989"/>
    </source>
</evidence>
<dbReference type="OrthoDB" id="7843147at2"/>
<dbReference type="AlphaFoldDB" id="A0A094IVN2"/>
<evidence type="ECO:0000313" key="9">
    <source>
        <dbReference type="EMBL" id="KFZ31745.1"/>
    </source>
</evidence>
<keyword evidence="7 8" id="KW-0472">Membrane</keyword>
<comment type="caution">
    <text evidence="9">The sequence shown here is derived from an EMBL/GenBank/DDBJ whole genome shotgun (WGS) entry which is preliminary data.</text>
</comment>
<evidence type="ECO:0000256" key="1">
    <source>
        <dbReference type="ARBA" id="ARBA00004651"/>
    </source>
</evidence>
<feature type="transmembrane region" description="Helical" evidence="8">
    <location>
        <begin position="158"/>
        <end position="177"/>
    </location>
</feature>
<dbReference type="eggNOG" id="COG0730">
    <property type="taxonomic scope" value="Bacteria"/>
</dbReference>
<feature type="transmembrane region" description="Helical" evidence="8">
    <location>
        <begin position="7"/>
        <end position="29"/>
    </location>
</feature>
<dbReference type="PANTHER" id="PTHR30269">
    <property type="entry name" value="TRANSMEMBRANE PROTEIN YFCA"/>
    <property type="match status" value="1"/>
</dbReference>
<reference evidence="9 10" key="1">
    <citation type="submission" date="2014-06" db="EMBL/GenBank/DDBJ databases">
        <title>The draft genome sequence of Idiomarina salinarum ISL-52.</title>
        <authorList>
            <person name="Du J."/>
            <person name="Shao Z."/>
        </authorList>
    </citation>
    <scope>NUCLEOTIDE SEQUENCE [LARGE SCALE GENOMIC DNA]</scope>
    <source>
        <strain evidence="9 10">ISL-52</strain>
    </source>
</reference>
<evidence type="ECO:0000256" key="3">
    <source>
        <dbReference type="ARBA" id="ARBA00022448"/>
    </source>
</evidence>
<evidence type="ECO:0000256" key="2">
    <source>
        <dbReference type="ARBA" id="ARBA00009142"/>
    </source>
</evidence>
<evidence type="ECO:0000313" key="10">
    <source>
        <dbReference type="Proteomes" id="UP000054363"/>
    </source>
</evidence>
<comment type="subcellular location">
    <subcellularLocation>
        <location evidence="1 8">Cell membrane</location>
        <topology evidence="1 8">Multi-pass membrane protein</topology>
    </subcellularLocation>
</comment>
<dbReference type="GO" id="GO:0005886">
    <property type="term" value="C:plasma membrane"/>
    <property type="evidence" value="ECO:0007669"/>
    <property type="project" value="UniProtKB-SubCell"/>
</dbReference>
<dbReference type="EMBL" id="JPER01000001">
    <property type="protein sequence ID" value="KFZ31745.1"/>
    <property type="molecule type" value="Genomic_DNA"/>
</dbReference>
<keyword evidence="3" id="KW-0813">Transport</keyword>
<sequence length="238" mass="26076">MDYIWIFLIIFSGACLQGITGFGSGLIAVPLLSLLLPLTMITPLLSVINLTLAIYLSWVLRRYISIKKWQPLLIAGVVGTLLGNYALAYYDLELLQKAMAVAVILVAVIFWSGLQFHTRATPFQQRFTGWLAGFGNGALTLGGPPVVLFLTSHRLDRLAFRATLALFFLVLALTNVTSFAVRGIYHVDLLPVLLILLSGALSGAWLGHYLSPKLSEQLFRRLTLSLVMVAGLVALFIS</sequence>
<dbReference type="Pfam" id="PF01925">
    <property type="entry name" value="TauE"/>
    <property type="match status" value="1"/>
</dbReference>
<dbReference type="InterPro" id="IPR052017">
    <property type="entry name" value="TSUP"/>
</dbReference>
<evidence type="ECO:0000256" key="4">
    <source>
        <dbReference type="ARBA" id="ARBA00022475"/>
    </source>
</evidence>
<keyword evidence="5 8" id="KW-0812">Transmembrane</keyword>
<feature type="transmembrane region" description="Helical" evidence="8">
    <location>
        <begin position="218"/>
        <end position="237"/>
    </location>
</feature>
<comment type="similarity">
    <text evidence="2 8">Belongs to the 4-toluene sulfonate uptake permease (TSUP) (TC 2.A.102) family.</text>
</comment>
<gene>
    <name evidence="9" type="ORF">IDSA_03395</name>
</gene>
<dbReference type="RefSeq" id="WP_034774164.1">
    <property type="nucleotide sequence ID" value="NZ_JPER01000001.1"/>
</dbReference>
<organism evidence="9 10">
    <name type="scientific">Pseudidiomarina salinarum</name>
    <dbReference type="NCBI Taxonomy" id="435908"/>
    <lineage>
        <taxon>Bacteria</taxon>
        <taxon>Pseudomonadati</taxon>
        <taxon>Pseudomonadota</taxon>
        <taxon>Gammaproteobacteria</taxon>
        <taxon>Alteromonadales</taxon>
        <taxon>Idiomarinaceae</taxon>
        <taxon>Pseudidiomarina</taxon>
    </lineage>
</organism>
<evidence type="ECO:0000256" key="8">
    <source>
        <dbReference type="RuleBase" id="RU363041"/>
    </source>
</evidence>
<feature type="transmembrane region" description="Helical" evidence="8">
    <location>
        <begin position="189"/>
        <end position="206"/>
    </location>
</feature>
<keyword evidence="4 8" id="KW-1003">Cell membrane</keyword>
<dbReference type="STRING" id="435908.IDSA_03395"/>
<name>A0A094IVN2_9GAMM</name>
<keyword evidence="6 8" id="KW-1133">Transmembrane helix</keyword>
<protein>
    <recommendedName>
        <fullName evidence="8">Probable membrane transporter protein</fullName>
    </recommendedName>
</protein>
<feature type="transmembrane region" description="Helical" evidence="8">
    <location>
        <begin position="98"/>
        <end position="117"/>
    </location>
</feature>